<evidence type="ECO:0000256" key="3">
    <source>
        <dbReference type="ARBA" id="ARBA00022679"/>
    </source>
</evidence>
<dbReference type="AlphaFoldDB" id="A0A3P9KHT1"/>
<dbReference type="InterPro" id="IPR043502">
    <property type="entry name" value="DNA/RNA_pol_sf"/>
</dbReference>
<dbReference type="Pfam" id="PF03732">
    <property type="entry name" value="Retrotrans_gag"/>
    <property type="match status" value="1"/>
</dbReference>
<protein>
    <recommendedName>
        <fullName evidence="2">ribonuclease H</fullName>
        <ecNumber evidence="2">3.1.26.4</ecNumber>
    </recommendedName>
</protein>
<evidence type="ECO:0000313" key="13">
    <source>
        <dbReference type="Ensembl" id="ENSORLP00020007924.1"/>
    </source>
</evidence>
<evidence type="ECO:0000256" key="1">
    <source>
        <dbReference type="ARBA" id="ARBA00010879"/>
    </source>
</evidence>
<keyword evidence="3" id="KW-0808">Transferase</keyword>
<dbReference type="Gene3D" id="3.10.10.10">
    <property type="entry name" value="HIV Type 1 Reverse Transcriptase, subunit A, domain 1"/>
    <property type="match status" value="1"/>
</dbReference>
<dbReference type="FunFam" id="3.30.70.270:FF:000020">
    <property type="entry name" value="Transposon Tf2-6 polyprotein-like Protein"/>
    <property type="match status" value="1"/>
</dbReference>
<reference evidence="13 14" key="2">
    <citation type="submission" date="2017-04" db="EMBL/GenBank/DDBJ databases">
        <title>CpG methylation of centromeres and impact of large insertions on vertebrate speciation.</title>
        <authorList>
            <person name="Ichikawa K."/>
            <person name="Yoshimura J."/>
            <person name="Morishita S."/>
        </authorList>
    </citation>
    <scope>NUCLEOTIDE SEQUENCE</scope>
    <source>
        <strain evidence="13 14">HNI</strain>
    </source>
</reference>
<dbReference type="GO" id="GO:0003723">
    <property type="term" value="F:RNA binding"/>
    <property type="evidence" value="ECO:0007669"/>
    <property type="project" value="UniProtKB-KW"/>
</dbReference>
<dbReference type="Pfam" id="PF17919">
    <property type="entry name" value="RT_RNaseH_2"/>
    <property type="match status" value="1"/>
</dbReference>
<dbReference type="Proteomes" id="UP000265180">
    <property type="component" value="Chromosome 5"/>
</dbReference>
<dbReference type="InterPro" id="IPR001969">
    <property type="entry name" value="Aspartic_peptidase_AS"/>
</dbReference>
<dbReference type="Gene3D" id="3.30.70.270">
    <property type="match status" value="2"/>
</dbReference>
<dbReference type="InterPro" id="IPR050951">
    <property type="entry name" value="Retrovirus_Pol_polyprotein"/>
</dbReference>
<keyword evidence="4" id="KW-0548">Nucleotidyltransferase</keyword>
<evidence type="ECO:0000256" key="8">
    <source>
        <dbReference type="ARBA" id="ARBA00022884"/>
    </source>
</evidence>
<dbReference type="PROSITE" id="PS50878">
    <property type="entry name" value="RT_POL"/>
    <property type="match status" value="1"/>
</dbReference>
<reference key="1">
    <citation type="journal article" date="2007" name="Nature">
        <title>The medaka draft genome and insights into vertebrate genome evolution.</title>
        <authorList>
            <person name="Kasahara M."/>
            <person name="Naruse K."/>
            <person name="Sasaki S."/>
            <person name="Nakatani Y."/>
            <person name="Qu W."/>
            <person name="Ahsan B."/>
            <person name="Yamada T."/>
            <person name="Nagayasu Y."/>
            <person name="Doi K."/>
            <person name="Kasai Y."/>
            <person name="Jindo T."/>
            <person name="Kobayashi D."/>
            <person name="Shimada A."/>
            <person name="Toyoda A."/>
            <person name="Kuroki Y."/>
            <person name="Fujiyama A."/>
            <person name="Sasaki T."/>
            <person name="Shimizu A."/>
            <person name="Asakawa S."/>
            <person name="Shimizu N."/>
            <person name="Hashimoto S."/>
            <person name="Yang J."/>
            <person name="Lee Y."/>
            <person name="Matsushima K."/>
            <person name="Sugano S."/>
            <person name="Sakaizumi M."/>
            <person name="Narita T."/>
            <person name="Ohishi K."/>
            <person name="Haga S."/>
            <person name="Ohta F."/>
            <person name="Nomoto H."/>
            <person name="Nogata K."/>
            <person name="Morishita T."/>
            <person name="Endo T."/>
            <person name="Shin-I T."/>
            <person name="Takeda H."/>
            <person name="Morishita S."/>
            <person name="Kohara Y."/>
        </authorList>
    </citation>
    <scope>NUCLEOTIDE SEQUENCE [LARGE SCALE GENOMIC DNA]</scope>
    <source>
        <strain>Hd-rR</strain>
    </source>
</reference>
<reference evidence="13" key="3">
    <citation type="submission" date="2025-08" db="UniProtKB">
        <authorList>
            <consortium name="Ensembl"/>
        </authorList>
    </citation>
    <scope>IDENTIFICATION</scope>
    <source>
        <strain evidence="13">HNI</strain>
    </source>
</reference>
<dbReference type="EC" id="3.1.26.4" evidence="2"/>
<evidence type="ECO:0000256" key="9">
    <source>
        <dbReference type="ARBA" id="ARBA00022908"/>
    </source>
</evidence>
<accession>A0A3P9KHT1</accession>
<feature type="domain" description="Reverse transcriptase" evidence="12">
    <location>
        <begin position="712"/>
        <end position="924"/>
    </location>
</feature>
<dbReference type="Ensembl" id="ENSORLT00020002053.1">
    <property type="protein sequence ID" value="ENSORLP00020007924.1"/>
    <property type="gene ID" value="ENSORLG00020008819.1"/>
</dbReference>
<evidence type="ECO:0000256" key="6">
    <source>
        <dbReference type="ARBA" id="ARBA00022759"/>
    </source>
</evidence>
<dbReference type="PROSITE" id="PS00141">
    <property type="entry name" value="ASP_PROTEASE"/>
    <property type="match status" value="1"/>
</dbReference>
<dbReference type="GO" id="GO:0006508">
    <property type="term" value="P:proteolysis"/>
    <property type="evidence" value="ECO:0007669"/>
    <property type="project" value="InterPro"/>
</dbReference>
<dbReference type="InterPro" id="IPR043128">
    <property type="entry name" value="Rev_trsase/Diguanyl_cyclase"/>
</dbReference>
<dbReference type="Pfam" id="PF00078">
    <property type="entry name" value="RVT_1"/>
    <property type="match status" value="1"/>
</dbReference>
<keyword evidence="6" id="KW-0255">Endonuclease</keyword>
<dbReference type="FunFam" id="3.10.20.370:FF:000001">
    <property type="entry name" value="Retrovirus-related Pol polyprotein from transposon 17.6-like protein"/>
    <property type="match status" value="1"/>
</dbReference>
<name>A0A3P9KHT1_ORYLA</name>
<keyword evidence="6" id="KW-0378">Hydrolase</keyword>
<dbReference type="CDD" id="cd00303">
    <property type="entry name" value="retropepsin_like"/>
    <property type="match status" value="1"/>
</dbReference>
<evidence type="ECO:0000259" key="12">
    <source>
        <dbReference type="PROSITE" id="PS50878"/>
    </source>
</evidence>
<reference evidence="13" key="4">
    <citation type="submission" date="2025-09" db="UniProtKB">
        <authorList>
            <consortium name="Ensembl"/>
        </authorList>
    </citation>
    <scope>IDENTIFICATION</scope>
    <source>
        <strain evidence="13">HNI</strain>
    </source>
</reference>
<dbReference type="InterPro" id="IPR041577">
    <property type="entry name" value="RT_RNaseH_2"/>
</dbReference>
<dbReference type="PANTHER" id="PTHR37984">
    <property type="entry name" value="PROTEIN CBG26694"/>
    <property type="match status" value="1"/>
</dbReference>
<dbReference type="CDD" id="cd09274">
    <property type="entry name" value="RNase_HI_RT_Ty3"/>
    <property type="match status" value="1"/>
</dbReference>
<evidence type="ECO:0000256" key="4">
    <source>
        <dbReference type="ARBA" id="ARBA00022695"/>
    </source>
</evidence>
<dbReference type="GO" id="GO:0004190">
    <property type="term" value="F:aspartic-type endopeptidase activity"/>
    <property type="evidence" value="ECO:0007669"/>
    <property type="project" value="InterPro"/>
</dbReference>
<dbReference type="Gene3D" id="2.40.70.10">
    <property type="entry name" value="Acid Proteases"/>
    <property type="match status" value="1"/>
</dbReference>
<dbReference type="SUPFAM" id="SSF50630">
    <property type="entry name" value="Acid proteases"/>
    <property type="match status" value="1"/>
</dbReference>
<evidence type="ECO:0000256" key="2">
    <source>
        <dbReference type="ARBA" id="ARBA00012180"/>
    </source>
</evidence>
<feature type="compositionally biased region" description="Polar residues" evidence="11">
    <location>
        <begin position="175"/>
        <end position="189"/>
    </location>
</feature>
<dbReference type="CDD" id="cd01647">
    <property type="entry name" value="RT_LTR"/>
    <property type="match status" value="1"/>
</dbReference>
<evidence type="ECO:0000256" key="10">
    <source>
        <dbReference type="ARBA" id="ARBA00023268"/>
    </source>
</evidence>
<sequence>MANAQSEEELLCDVNETVNDGHLTHISTPSSGCADAGELNRGDSWVTRRNPVGEITSLISSLYLDEDEDPPGGAEQTNYLNLPDMSSFCNDLGVLSEKLTNLEVDFRDSVSSALNREENLRAYIDKSVEKLEDRTVTMMKQFEEQLVGCLRRREERWKLEIEKLKRTSFTPFIKTSSMGEPSTRQTTASAAHGSLPKVKASFSVPDSRIHSPPFSSKDQTLGHSLHVLSSEMQPGPENFSALEMSGARFRGQSLVSEEHTPDYISNQNAPRPMHYAKPAIHMDFPSFSGTREVAEVLNFIDQCESFLAVRPLTHAELIGILSGALKGPAHSWWSVTKSQIRGWTEFKEAFQSAFLPPDYISEVEEELRDMVQVPGQCLRDFAFDYRALCLKWRPDISEAELVRKILNNCNPRIAGCLRGTVNTVDQLVKIGTLVERDCTSSKDYWGKVDLKKSKERNTKKSQDKGSLKKNTEFINLVNPRSPQNLLYVPIEIRGKQCCGVFDTGSTFTLVRHSQWLKLTQRGETLCPSNNQSFAMADGKTHGAMGKIQLLYRWHGVTYPIETYVMADQDLMFPVILGLDFLTITSTVIDLGSNTYGVKGTRGYIYHTFLENPEVKHFCLGKELSVANLYFAVLAPSTPDLSLTLGDEVFKEHPSQVRELLRTWPHLCSGRSRITTVEKHCIHTTDEFPIRCKAYRVSPQKQQIIAEHIDQMLKTGIIEPSQSSWGAPVVLVPKPDGSLRFCVDYRRLNEKTHPDAYPMPIIHELLESMHGASFFSTLDLKSGYWQVAMSEEHKAKTAVITPIGLYQFRVMPFGLKNSGATFQRLMEKVLGKLKGKTCCVYIDDVIVFSPNPEQHLKDLNEVFERLDCAKLTLNLKKCLFFQTKFLGHVVSGQGIHVDPEKTEAITAYPVPTNLKALQRFLGVVGWYHKFIPHFADIAAPLHRLKRQNVKWEWSDECQSAFTRLKEALTKAPVLVHPDHSLPFEVHTDASEVGLGAVLVQRTEEGEKVVAYASRCLKGPECNYSTSEKECLAVVWAVEKWRHYLEGVEFVIFTDHSALTW</sequence>
<dbReference type="PANTHER" id="PTHR37984:SF5">
    <property type="entry name" value="PROTEIN NYNRIN-LIKE"/>
    <property type="match status" value="1"/>
</dbReference>
<feature type="region of interest" description="Disordered" evidence="11">
    <location>
        <begin position="175"/>
        <end position="194"/>
    </location>
</feature>
<keyword evidence="7" id="KW-0460">Magnesium</keyword>
<comment type="similarity">
    <text evidence="1">Belongs to the beta type-B retroviral polymerase family. HERV class-II K(HML-2) pol subfamily.</text>
</comment>
<evidence type="ECO:0000256" key="11">
    <source>
        <dbReference type="SAM" id="MobiDB-lite"/>
    </source>
</evidence>
<keyword evidence="5" id="KW-0540">Nuclease</keyword>
<keyword evidence="10" id="KW-0511">Multifunctional enzyme</keyword>
<keyword evidence="9" id="KW-0229">DNA integration</keyword>
<proteinExistence type="inferred from homology"/>
<dbReference type="InterPro" id="IPR021109">
    <property type="entry name" value="Peptidase_aspartic_dom_sf"/>
</dbReference>
<organism evidence="13 14">
    <name type="scientific">Oryzias latipes</name>
    <name type="common">Japanese rice fish</name>
    <name type="synonym">Japanese killifish</name>
    <dbReference type="NCBI Taxonomy" id="8090"/>
    <lineage>
        <taxon>Eukaryota</taxon>
        <taxon>Metazoa</taxon>
        <taxon>Chordata</taxon>
        <taxon>Craniata</taxon>
        <taxon>Vertebrata</taxon>
        <taxon>Euteleostomi</taxon>
        <taxon>Actinopterygii</taxon>
        <taxon>Neopterygii</taxon>
        <taxon>Teleostei</taxon>
        <taxon>Neoteleostei</taxon>
        <taxon>Acanthomorphata</taxon>
        <taxon>Ovalentaria</taxon>
        <taxon>Atherinomorphae</taxon>
        <taxon>Beloniformes</taxon>
        <taxon>Adrianichthyidae</taxon>
        <taxon>Oryziinae</taxon>
        <taxon>Oryzias</taxon>
    </lineage>
</organism>
<dbReference type="SUPFAM" id="SSF56672">
    <property type="entry name" value="DNA/RNA polymerases"/>
    <property type="match status" value="1"/>
</dbReference>
<evidence type="ECO:0000256" key="5">
    <source>
        <dbReference type="ARBA" id="ARBA00022722"/>
    </source>
</evidence>
<dbReference type="InterPro" id="IPR005162">
    <property type="entry name" value="Retrotrans_gag_dom"/>
</dbReference>
<evidence type="ECO:0000256" key="7">
    <source>
        <dbReference type="ARBA" id="ARBA00022842"/>
    </source>
</evidence>
<dbReference type="GO" id="GO:0004523">
    <property type="term" value="F:RNA-DNA hybrid ribonuclease activity"/>
    <property type="evidence" value="ECO:0007669"/>
    <property type="project" value="UniProtKB-EC"/>
</dbReference>
<dbReference type="InterPro" id="IPR000477">
    <property type="entry name" value="RT_dom"/>
</dbReference>
<dbReference type="GO" id="GO:0016779">
    <property type="term" value="F:nucleotidyltransferase activity"/>
    <property type="evidence" value="ECO:0007669"/>
    <property type="project" value="UniProtKB-KW"/>
</dbReference>
<evidence type="ECO:0000313" key="14">
    <source>
        <dbReference type="Proteomes" id="UP000265180"/>
    </source>
</evidence>
<keyword evidence="8" id="KW-0694">RNA-binding</keyword>
<dbReference type="GO" id="GO:0015074">
    <property type="term" value="P:DNA integration"/>
    <property type="evidence" value="ECO:0007669"/>
    <property type="project" value="UniProtKB-KW"/>
</dbReference>